<gene>
    <name evidence="3" type="ORF">F0562_029074</name>
</gene>
<keyword evidence="1" id="KW-1133">Transmembrane helix</keyword>
<evidence type="ECO:0000313" key="4">
    <source>
        <dbReference type="Proteomes" id="UP000325577"/>
    </source>
</evidence>
<feature type="transmembrane region" description="Helical" evidence="1">
    <location>
        <begin position="42"/>
        <end position="62"/>
    </location>
</feature>
<dbReference type="Proteomes" id="UP000325577">
    <property type="component" value="Linkage Group LG16"/>
</dbReference>
<feature type="chain" id="PRO_5023837808" evidence="2">
    <location>
        <begin position="27"/>
        <end position="86"/>
    </location>
</feature>
<keyword evidence="4" id="KW-1185">Reference proteome</keyword>
<evidence type="ECO:0000313" key="3">
    <source>
        <dbReference type="EMBL" id="KAA8536596.1"/>
    </source>
</evidence>
<dbReference type="EMBL" id="CM018039">
    <property type="protein sequence ID" value="KAA8536596.1"/>
    <property type="molecule type" value="Genomic_DNA"/>
</dbReference>
<evidence type="ECO:0000256" key="1">
    <source>
        <dbReference type="SAM" id="Phobius"/>
    </source>
</evidence>
<name>A0A5J5B2X3_9ASTE</name>
<organism evidence="3 4">
    <name type="scientific">Nyssa sinensis</name>
    <dbReference type="NCBI Taxonomy" id="561372"/>
    <lineage>
        <taxon>Eukaryota</taxon>
        <taxon>Viridiplantae</taxon>
        <taxon>Streptophyta</taxon>
        <taxon>Embryophyta</taxon>
        <taxon>Tracheophyta</taxon>
        <taxon>Spermatophyta</taxon>
        <taxon>Magnoliopsida</taxon>
        <taxon>eudicotyledons</taxon>
        <taxon>Gunneridae</taxon>
        <taxon>Pentapetalae</taxon>
        <taxon>asterids</taxon>
        <taxon>Cornales</taxon>
        <taxon>Nyssaceae</taxon>
        <taxon>Nyssa</taxon>
    </lineage>
</organism>
<keyword evidence="2" id="KW-0732">Signal</keyword>
<protein>
    <submittedName>
        <fullName evidence="3">Uncharacterized protein</fullName>
    </submittedName>
</protein>
<accession>A0A5J5B2X3</accession>
<keyword evidence="1" id="KW-0472">Membrane</keyword>
<feature type="signal peptide" evidence="2">
    <location>
        <begin position="1"/>
        <end position="26"/>
    </location>
</feature>
<reference evidence="3 4" key="1">
    <citation type="submission" date="2019-09" db="EMBL/GenBank/DDBJ databases">
        <title>A chromosome-level genome assembly of the Chinese tupelo Nyssa sinensis.</title>
        <authorList>
            <person name="Yang X."/>
            <person name="Kang M."/>
            <person name="Yang Y."/>
            <person name="Xiong H."/>
            <person name="Wang M."/>
            <person name="Zhang Z."/>
            <person name="Wang Z."/>
            <person name="Wu H."/>
            <person name="Ma T."/>
            <person name="Liu J."/>
            <person name="Xi Z."/>
        </authorList>
    </citation>
    <scope>NUCLEOTIDE SEQUENCE [LARGE SCALE GENOMIC DNA]</scope>
    <source>
        <strain evidence="3">J267</strain>
        <tissue evidence="3">Leaf</tissue>
    </source>
</reference>
<evidence type="ECO:0000256" key="2">
    <source>
        <dbReference type="SAM" id="SignalP"/>
    </source>
</evidence>
<keyword evidence="1" id="KW-0812">Transmembrane</keyword>
<sequence length="86" mass="9604">MTGISGRRSFGFLLFLSSISLQFISGFSNDSPSSKNGTKAGWMMSSSLNLAFGIEPALNLYINSMLWRCKSYFQWSEGMVDCRDII</sequence>
<proteinExistence type="predicted"/>
<dbReference type="AlphaFoldDB" id="A0A5J5B2X3"/>